<dbReference type="Gene3D" id="3.30.300.30">
    <property type="match status" value="1"/>
</dbReference>
<evidence type="ECO:0000313" key="3">
    <source>
        <dbReference type="EMBL" id="GGM76231.1"/>
    </source>
</evidence>
<reference evidence="3" key="2">
    <citation type="submission" date="2020-09" db="EMBL/GenBank/DDBJ databases">
        <authorList>
            <person name="Sun Q."/>
            <person name="Ohkuma M."/>
        </authorList>
    </citation>
    <scope>NUCLEOTIDE SEQUENCE</scope>
    <source>
        <strain evidence="3">JCM 19831</strain>
    </source>
</reference>
<gene>
    <name evidence="3" type="ORF">GCM10007977_092140</name>
</gene>
<dbReference type="PANTHER" id="PTHR43767">
    <property type="entry name" value="LONG-CHAIN-FATTY-ACID--COA LIGASE"/>
    <property type="match status" value="1"/>
</dbReference>
<dbReference type="InterPro" id="IPR050237">
    <property type="entry name" value="ATP-dep_AMP-bd_enzyme"/>
</dbReference>
<dbReference type="PROSITE" id="PS00455">
    <property type="entry name" value="AMP_BINDING"/>
    <property type="match status" value="1"/>
</dbReference>
<dbReference type="GO" id="GO:0016877">
    <property type="term" value="F:ligase activity, forming carbon-sulfur bonds"/>
    <property type="evidence" value="ECO:0007669"/>
    <property type="project" value="UniProtKB-ARBA"/>
</dbReference>
<dbReference type="InterPro" id="IPR042099">
    <property type="entry name" value="ANL_N_sf"/>
</dbReference>
<accession>A0A917X666</accession>
<dbReference type="Pfam" id="PF00501">
    <property type="entry name" value="AMP-binding"/>
    <property type="match status" value="1"/>
</dbReference>
<dbReference type="PANTHER" id="PTHR43767:SF7">
    <property type="entry name" value="MEDIUM_LONG-CHAIN-FATTY-ACID--COA LIGASE FADD8"/>
    <property type="match status" value="1"/>
</dbReference>
<dbReference type="Proteomes" id="UP000642070">
    <property type="component" value="Unassembled WGS sequence"/>
</dbReference>
<dbReference type="AlphaFoldDB" id="A0A917X666"/>
<evidence type="ECO:0000259" key="1">
    <source>
        <dbReference type="Pfam" id="PF00501"/>
    </source>
</evidence>
<dbReference type="Gene3D" id="3.40.50.12780">
    <property type="entry name" value="N-terminal domain of ligase-like"/>
    <property type="match status" value="1"/>
</dbReference>
<feature type="domain" description="AMP-dependent synthetase/ligase" evidence="1">
    <location>
        <begin position="9"/>
        <end position="366"/>
    </location>
</feature>
<dbReference type="RefSeq" id="WP_190256430.1">
    <property type="nucleotide sequence ID" value="NZ_BMPI01000072.1"/>
</dbReference>
<dbReference type="InterPro" id="IPR020845">
    <property type="entry name" value="AMP-binding_CS"/>
</dbReference>
<dbReference type="EMBL" id="BMPI01000072">
    <property type="protein sequence ID" value="GGM76231.1"/>
    <property type="molecule type" value="Genomic_DNA"/>
</dbReference>
<dbReference type="InterPro" id="IPR045851">
    <property type="entry name" value="AMP-bd_C_sf"/>
</dbReference>
<feature type="domain" description="AMP-binding enzyme C-terminal" evidence="2">
    <location>
        <begin position="416"/>
        <end position="492"/>
    </location>
</feature>
<sequence>MDVRNLFLRAVRTWPDREAIVTDQARFTFAEAWERGLRLANVLRESGVEPGDRVAVLEDNSLGAADFYLACTAGNFVRVPLYARNSTAAHVHMITNAGCKAVVVAENYANELPEDVARLPGVRSVLVRDDSYEGLLARAGTDDPAPRVSSDDNYIIRYTAGTTGRSKGVAYTHWKWLAYCRDWMYQFPPVQVGDTNVCASPISHGSGYFFTPTWIGGGRNYMINKIDPKHTLDVMERERVAYMWCVPTLLGMLSREESARGRDWSSIKGFLVAGAPVSEATALAGREVFGDVLYSGYGQTECYPITSITPQEWFSQVPGSQPLRSAGRPYPFAMVRIVDRETGEVVEPGAEGEIVAKVDGQLSGYWNDPEATAEKIKDGWVHTGDIGRIDANGYLYLLDRASDMIISGGFNIYPAELENAIASHPEVVEVAVFAVPHEKWGEAPAAVCTVKNPVNVTEEDIVELCRTKVGSYKKPALVVISTDPLPKNAAGKILRRVLREPYWADKSQRVAGS</sequence>
<evidence type="ECO:0000259" key="2">
    <source>
        <dbReference type="Pfam" id="PF13193"/>
    </source>
</evidence>
<name>A0A917X666_9ACTN</name>
<proteinExistence type="predicted"/>
<keyword evidence="4" id="KW-1185">Reference proteome</keyword>
<dbReference type="InterPro" id="IPR000873">
    <property type="entry name" value="AMP-dep_synth/lig_dom"/>
</dbReference>
<dbReference type="Pfam" id="PF13193">
    <property type="entry name" value="AMP-binding_C"/>
    <property type="match status" value="1"/>
</dbReference>
<protein>
    <submittedName>
        <fullName evidence="3">AMP-dependent synthetase</fullName>
    </submittedName>
</protein>
<evidence type="ECO:0000313" key="4">
    <source>
        <dbReference type="Proteomes" id="UP000642070"/>
    </source>
</evidence>
<dbReference type="InterPro" id="IPR025110">
    <property type="entry name" value="AMP-bd_C"/>
</dbReference>
<organism evidence="3 4">
    <name type="scientific">Dactylosporangium sucinum</name>
    <dbReference type="NCBI Taxonomy" id="1424081"/>
    <lineage>
        <taxon>Bacteria</taxon>
        <taxon>Bacillati</taxon>
        <taxon>Actinomycetota</taxon>
        <taxon>Actinomycetes</taxon>
        <taxon>Micromonosporales</taxon>
        <taxon>Micromonosporaceae</taxon>
        <taxon>Dactylosporangium</taxon>
    </lineage>
</organism>
<reference evidence="3" key="1">
    <citation type="journal article" date="2014" name="Int. J. Syst. Evol. Microbiol.">
        <title>Complete genome sequence of Corynebacterium casei LMG S-19264T (=DSM 44701T), isolated from a smear-ripened cheese.</title>
        <authorList>
            <consortium name="US DOE Joint Genome Institute (JGI-PGF)"/>
            <person name="Walter F."/>
            <person name="Albersmeier A."/>
            <person name="Kalinowski J."/>
            <person name="Ruckert C."/>
        </authorList>
    </citation>
    <scope>NUCLEOTIDE SEQUENCE</scope>
    <source>
        <strain evidence="3">JCM 19831</strain>
    </source>
</reference>
<dbReference type="SUPFAM" id="SSF56801">
    <property type="entry name" value="Acetyl-CoA synthetase-like"/>
    <property type="match status" value="1"/>
</dbReference>
<comment type="caution">
    <text evidence="3">The sequence shown here is derived from an EMBL/GenBank/DDBJ whole genome shotgun (WGS) entry which is preliminary data.</text>
</comment>